<dbReference type="SUPFAM" id="SSF54637">
    <property type="entry name" value="Thioesterase/thiol ester dehydrase-isomerase"/>
    <property type="match status" value="1"/>
</dbReference>
<dbReference type="CDD" id="cd00586">
    <property type="entry name" value="4HBT"/>
    <property type="match status" value="1"/>
</dbReference>
<name>A0A1H4NXI0_9MICC</name>
<dbReference type="Pfam" id="PF13279">
    <property type="entry name" value="4HBT_2"/>
    <property type="match status" value="1"/>
</dbReference>
<dbReference type="PANTHER" id="PTHR31793">
    <property type="entry name" value="4-HYDROXYBENZOYL-COA THIOESTERASE FAMILY MEMBER"/>
    <property type="match status" value="1"/>
</dbReference>
<protein>
    <submittedName>
        <fullName evidence="1">Acyl-CoA thioester hydrolase</fullName>
    </submittedName>
</protein>
<reference evidence="1 2" key="1">
    <citation type="submission" date="2016-10" db="EMBL/GenBank/DDBJ databases">
        <authorList>
            <person name="de Groot N.N."/>
        </authorList>
    </citation>
    <scope>NUCLEOTIDE SEQUENCE [LARGE SCALE GENOMIC DNA]</scope>
    <source>
        <strain evidence="1 2">DSM 10495</strain>
    </source>
</reference>
<dbReference type="PANTHER" id="PTHR31793:SF24">
    <property type="entry name" value="LONG-CHAIN ACYL-COA THIOESTERASE FADM"/>
    <property type="match status" value="1"/>
</dbReference>
<dbReference type="GO" id="GO:0047617">
    <property type="term" value="F:fatty acyl-CoA hydrolase activity"/>
    <property type="evidence" value="ECO:0007669"/>
    <property type="project" value="TreeGrafter"/>
</dbReference>
<proteinExistence type="predicted"/>
<evidence type="ECO:0000313" key="2">
    <source>
        <dbReference type="Proteomes" id="UP000182652"/>
    </source>
</evidence>
<dbReference type="InterPro" id="IPR029069">
    <property type="entry name" value="HotDog_dom_sf"/>
</dbReference>
<keyword evidence="1" id="KW-0378">Hydrolase</keyword>
<keyword evidence="2" id="KW-1185">Reference proteome</keyword>
<evidence type="ECO:0000313" key="1">
    <source>
        <dbReference type="EMBL" id="SEB99528.1"/>
    </source>
</evidence>
<accession>A0A1H4NXI0</accession>
<dbReference type="InterPro" id="IPR050563">
    <property type="entry name" value="4-hydroxybenzoyl-CoA_TE"/>
</dbReference>
<dbReference type="Gene3D" id="3.10.129.10">
    <property type="entry name" value="Hotdog Thioesterase"/>
    <property type="match status" value="1"/>
</dbReference>
<dbReference type="RefSeq" id="WP_066210553.1">
    <property type="nucleotide sequence ID" value="NZ_FNSN01000003.1"/>
</dbReference>
<organism evidence="1 2">
    <name type="scientific">Arthrobacter woluwensis</name>
    <dbReference type="NCBI Taxonomy" id="156980"/>
    <lineage>
        <taxon>Bacteria</taxon>
        <taxon>Bacillati</taxon>
        <taxon>Actinomycetota</taxon>
        <taxon>Actinomycetes</taxon>
        <taxon>Micrococcales</taxon>
        <taxon>Micrococcaceae</taxon>
        <taxon>Arthrobacter</taxon>
    </lineage>
</organism>
<gene>
    <name evidence="1" type="ORF">SAMN04489745_1797</name>
</gene>
<dbReference type="AlphaFoldDB" id="A0A1H4NXI0"/>
<dbReference type="Proteomes" id="UP000182652">
    <property type="component" value="Unassembled WGS sequence"/>
</dbReference>
<sequence length="160" mass="17754">MTERPGLSFPVQIRFGDIDSYGHVNNVIYLSYLEDARVQLIHRALGEDAGAGAAEEDSFHDLVGVENFTLVARHEIEYVKPLLFRTDPVHVNIWVTGIGGSSFDFGYEVAEPDGSAVYALAASSMVLVNRDSGVPVRLSPAQRHALEQWKGEAVPFRRRR</sequence>
<dbReference type="EMBL" id="FNSN01000003">
    <property type="protein sequence ID" value="SEB99528.1"/>
    <property type="molecule type" value="Genomic_DNA"/>
</dbReference>
<dbReference type="STRING" id="156980.SAMN04489745_1797"/>